<feature type="compositionally biased region" description="Basic and acidic residues" evidence="1">
    <location>
        <begin position="468"/>
        <end position="495"/>
    </location>
</feature>
<dbReference type="Proteomes" id="UP000434957">
    <property type="component" value="Unassembled WGS sequence"/>
</dbReference>
<evidence type="ECO:0000313" key="3">
    <source>
        <dbReference type="EMBL" id="KAE9001705.1"/>
    </source>
</evidence>
<feature type="compositionally biased region" description="Acidic residues" evidence="1">
    <location>
        <begin position="431"/>
        <end position="440"/>
    </location>
</feature>
<keyword evidence="6" id="KW-1185">Reference proteome</keyword>
<gene>
    <name evidence="2" type="ORF">PR001_g19702</name>
    <name evidence="3" type="ORF">PR002_g17842</name>
    <name evidence="4" type="ORF">PR003_g18440</name>
</gene>
<evidence type="ECO:0000256" key="1">
    <source>
        <dbReference type="SAM" id="MobiDB-lite"/>
    </source>
</evidence>
<feature type="compositionally biased region" description="Polar residues" evidence="1">
    <location>
        <begin position="520"/>
        <end position="529"/>
    </location>
</feature>
<dbReference type="EMBL" id="QXFU01001472">
    <property type="protein sequence ID" value="KAE9001705.1"/>
    <property type="molecule type" value="Genomic_DNA"/>
</dbReference>
<feature type="region of interest" description="Disordered" evidence="1">
    <location>
        <begin position="413"/>
        <end position="529"/>
    </location>
</feature>
<reference evidence="5 7" key="1">
    <citation type="submission" date="2018-09" db="EMBL/GenBank/DDBJ databases">
        <title>Genomic investigation of the strawberry pathogen Phytophthora fragariae indicates pathogenicity is determined by transcriptional variation in three key races.</title>
        <authorList>
            <person name="Adams T.M."/>
            <person name="Armitage A.D."/>
            <person name="Sobczyk M.K."/>
            <person name="Bates H.J."/>
            <person name="Dunwell J.M."/>
            <person name="Nellist C.F."/>
            <person name="Harrison R.J."/>
        </authorList>
    </citation>
    <scope>NUCLEOTIDE SEQUENCE [LARGE SCALE GENOMIC DNA]</scope>
    <source>
        <strain evidence="2 5">SCRP249</strain>
        <strain evidence="3 7">SCRP324</strain>
        <strain evidence="4 6">SCRP333</strain>
    </source>
</reference>
<name>A0A6A3JQ76_9STRA</name>
<feature type="compositionally biased region" description="Polar residues" evidence="1">
    <location>
        <begin position="496"/>
        <end position="512"/>
    </location>
</feature>
<dbReference type="EMBL" id="QXFT01001477">
    <property type="protein sequence ID" value="KAE9317602.1"/>
    <property type="molecule type" value="Genomic_DNA"/>
</dbReference>
<evidence type="ECO:0000313" key="7">
    <source>
        <dbReference type="Proteomes" id="UP000435112"/>
    </source>
</evidence>
<feature type="compositionally biased region" description="Basic and acidic residues" evidence="1">
    <location>
        <begin position="448"/>
        <end position="458"/>
    </location>
</feature>
<sequence length="529" mass="58718">MRLKSEGKARSLSPKRRVPDEWDQAEGESNENGIKSEQLKGQDEGKSTSSSPSKRSKNLGVTKEKTPMQSYMHQYLTHTDEVETTECLKPSAECRKLDQEEQGRAALDAKVHGIEDTDEAMPQDEEERIIVKVTEPTDGGAPLDTWLGVLGAKVVDVAANGHCGWLAFYASYHNRTEGVLTPKKDAANQANALKKLVINGMIANLGDEAILHPKELDAACEAGGIKLTPETTKEEKVNELATLYTGQRKRSVRAPVPMRYWVRTQHIKAMAIHARETVYVLEVHEADITRVQAYAYRDMQMENGDLVESGTVQPIETSTGLKLLEDLVAEGILPLVLVLKVNATGGHFQAVTYDPDRYEDYSKSWVQLTNKRNEIAVKYGGTRLDAGPYDSEKTAKVAAKELKVIRRAAKAVRQSSEEELNQQHQEVQADISEEEDEDEANISKQRLKRQEGTQEQKDTTPMGGNLRESSDRLRVERREKEDAIKTAKVDEEKSTQENPGSPKPVNTVTNAETPAKGETETSQPSDGEA</sequence>
<evidence type="ECO:0000313" key="6">
    <source>
        <dbReference type="Proteomes" id="UP000434957"/>
    </source>
</evidence>
<evidence type="ECO:0000313" key="5">
    <source>
        <dbReference type="Proteomes" id="UP000429607"/>
    </source>
</evidence>
<comment type="caution">
    <text evidence="2">The sequence shown here is derived from an EMBL/GenBank/DDBJ whole genome shotgun (WGS) entry which is preliminary data.</text>
</comment>
<feature type="compositionally biased region" description="Basic and acidic residues" evidence="1">
    <location>
        <begin position="37"/>
        <end position="46"/>
    </location>
</feature>
<proteinExistence type="predicted"/>
<accession>A0A6A3JQ76</accession>
<evidence type="ECO:0000313" key="4">
    <source>
        <dbReference type="EMBL" id="KAE9317602.1"/>
    </source>
</evidence>
<dbReference type="Proteomes" id="UP000429607">
    <property type="component" value="Unassembled WGS sequence"/>
</dbReference>
<evidence type="ECO:0008006" key="8">
    <source>
        <dbReference type="Google" id="ProtNLM"/>
    </source>
</evidence>
<dbReference type="OrthoDB" id="122381at2759"/>
<evidence type="ECO:0000313" key="2">
    <source>
        <dbReference type="EMBL" id="KAE8997009.1"/>
    </source>
</evidence>
<protein>
    <recommendedName>
        <fullName evidence="8">OTU domain-containing protein</fullName>
    </recommendedName>
</protein>
<dbReference type="AlphaFoldDB" id="A0A6A3JQ76"/>
<dbReference type="EMBL" id="QXFV01001860">
    <property type="protein sequence ID" value="KAE8997009.1"/>
    <property type="molecule type" value="Genomic_DNA"/>
</dbReference>
<feature type="region of interest" description="Disordered" evidence="1">
    <location>
        <begin position="1"/>
        <end position="68"/>
    </location>
</feature>
<organism evidence="2 5">
    <name type="scientific">Phytophthora rubi</name>
    <dbReference type="NCBI Taxonomy" id="129364"/>
    <lineage>
        <taxon>Eukaryota</taxon>
        <taxon>Sar</taxon>
        <taxon>Stramenopiles</taxon>
        <taxon>Oomycota</taxon>
        <taxon>Peronosporomycetes</taxon>
        <taxon>Peronosporales</taxon>
        <taxon>Peronosporaceae</taxon>
        <taxon>Phytophthora</taxon>
    </lineage>
</organism>
<dbReference type="Proteomes" id="UP000435112">
    <property type="component" value="Unassembled WGS sequence"/>
</dbReference>